<evidence type="ECO:0000256" key="1">
    <source>
        <dbReference type="ARBA" id="ARBA00010285"/>
    </source>
</evidence>
<sequence>MLKVAFATSNRTTVDQHFGASLGFAIHAIDGERTRLVEVAEFPEESMDGNEDKLAQKISALAGCAAVYCLAVGGSAVRQLLAAGIQPFRLDDERSIDSLLDELRRAAHDGGVAWIDRIVRRAADADRFERMAEEGWQE</sequence>
<protein>
    <submittedName>
        <fullName evidence="4">Nitrogen fixation protein NifX</fullName>
    </submittedName>
</protein>
<dbReference type="RefSeq" id="WP_091931949.1">
    <property type="nucleotide sequence ID" value="NZ_FNCY01000001.1"/>
</dbReference>
<evidence type="ECO:0000259" key="3">
    <source>
        <dbReference type="Pfam" id="PF02579"/>
    </source>
</evidence>
<evidence type="ECO:0000256" key="2">
    <source>
        <dbReference type="ARBA" id="ARBA00023231"/>
    </source>
</evidence>
<evidence type="ECO:0000313" key="4">
    <source>
        <dbReference type="EMBL" id="SDG57380.1"/>
    </source>
</evidence>
<dbReference type="InterPro" id="IPR003731">
    <property type="entry name" value="Di-Nase_FeMo-co_biosynth"/>
</dbReference>
<comment type="similarity">
    <text evidence="1">Belongs to the NifX/NifY family.</text>
</comment>
<dbReference type="CDD" id="cd00853">
    <property type="entry name" value="NifX"/>
    <property type="match status" value="1"/>
</dbReference>
<dbReference type="PANTHER" id="PTHR33937:SF1">
    <property type="entry name" value="IRON-MOLIBDENUM COFACTOR PROCESSING PROTEIN"/>
    <property type="match status" value="1"/>
</dbReference>
<dbReference type="SUPFAM" id="SSF53146">
    <property type="entry name" value="Nitrogenase accessory factor-like"/>
    <property type="match status" value="1"/>
</dbReference>
<dbReference type="Proteomes" id="UP000198607">
    <property type="component" value="Unassembled WGS sequence"/>
</dbReference>
<name>A0A1G7VEL5_9RHOO</name>
<keyword evidence="2" id="KW-0535">Nitrogen fixation</keyword>
<keyword evidence="5" id="KW-1185">Reference proteome</keyword>
<organism evidence="4 5">
    <name type="scientific">Propionivibrio dicarboxylicus</name>
    <dbReference type="NCBI Taxonomy" id="83767"/>
    <lineage>
        <taxon>Bacteria</taxon>
        <taxon>Pseudomonadati</taxon>
        <taxon>Pseudomonadota</taxon>
        <taxon>Betaproteobacteria</taxon>
        <taxon>Rhodocyclales</taxon>
        <taxon>Rhodocyclaceae</taxon>
        <taxon>Propionivibrio</taxon>
    </lineage>
</organism>
<dbReference type="InterPro" id="IPR034169">
    <property type="entry name" value="NifX-like"/>
</dbReference>
<feature type="domain" description="Dinitrogenase iron-molybdenum cofactor biosynthesis" evidence="3">
    <location>
        <begin position="12"/>
        <end position="103"/>
    </location>
</feature>
<reference evidence="4 5" key="1">
    <citation type="submission" date="2016-10" db="EMBL/GenBank/DDBJ databases">
        <authorList>
            <person name="de Groot N.N."/>
        </authorList>
    </citation>
    <scope>NUCLEOTIDE SEQUENCE [LARGE SCALE GENOMIC DNA]</scope>
    <source>
        <strain evidence="4 5">DSM 5885</strain>
    </source>
</reference>
<dbReference type="PANTHER" id="PTHR33937">
    <property type="entry name" value="IRON-MOLYBDENUM PROTEIN-RELATED-RELATED"/>
    <property type="match status" value="1"/>
</dbReference>
<accession>A0A1G7VEL5</accession>
<dbReference type="Pfam" id="PF02579">
    <property type="entry name" value="Nitro_FeMo-Co"/>
    <property type="match status" value="1"/>
</dbReference>
<proteinExistence type="inferred from homology"/>
<dbReference type="InterPro" id="IPR036105">
    <property type="entry name" value="DiNase_FeMo-co_biosyn_sf"/>
</dbReference>
<gene>
    <name evidence="4" type="ORF">SAMN05660652_00156</name>
</gene>
<dbReference type="EMBL" id="FNCY01000001">
    <property type="protein sequence ID" value="SDG57380.1"/>
    <property type="molecule type" value="Genomic_DNA"/>
</dbReference>
<evidence type="ECO:0000313" key="5">
    <source>
        <dbReference type="Proteomes" id="UP000198607"/>
    </source>
</evidence>
<dbReference type="OrthoDB" id="9797941at2"/>
<dbReference type="InterPro" id="IPR051840">
    <property type="entry name" value="NifX/NifY_domain"/>
</dbReference>
<dbReference type="AlphaFoldDB" id="A0A1G7VEL5"/>
<dbReference type="STRING" id="83767.SAMN05660652_00156"/>
<dbReference type="Gene3D" id="3.30.420.130">
    <property type="entry name" value="Dinitrogenase iron-molybdenum cofactor biosynthesis domain"/>
    <property type="match status" value="1"/>
</dbReference>